<dbReference type="Gene3D" id="2.40.50.140">
    <property type="entry name" value="Nucleic acid-binding proteins"/>
    <property type="match status" value="1"/>
</dbReference>
<dbReference type="Gene3D" id="3.40.50.300">
    <property type="entry name" value="P-loop containing nucleotide triphosphate hydrolases"/>
    <property type="match status" value="1"/>
</dbReference>
<name>A0A6P6Y4J4_DERPT</name>
<keyword evidence="1" id="KW-0547">Nucleotide-binding</keyword>
<evidence type="ECO:0000259" key="4">
    <source>
        <dbReference type="Pfam" id="PF16450"/>
    </source>
</evidence>
<evidence type="ECO:0000313" key="5">
    <source>
        <dbReference type="Proteomes" id="UP000515146"/>
    </source>
</evidence>
<dbReference type="Gene3D" id="1.10.8.60">
    <property type="match status" value="1"/>
</dbReference>
<dbReference type="InterPro" id="IPR050221">
    <property type="entry name" value="26S_Proteasome_ATPase"/>
</dbReference>
<evidence type="ECO:0000256" key="2">
    <source>
        <dbReference type="ARBA" id="ARBA00022840"/>
    </source>
</evidence>
<gene>
    <name evidence="6" type="primary">LOC113794463</name>
</gene>
<dbReference type="InParanoid" id="A0A6P6Y4J4"/>
<proteinExistence type="predicted"/>
<dbReference type="OMA" id="AIACSID"/>
<dbReference type="Pfam" id="PF16450">
    <property type="entry name" value="Prot_ATP_ID_OB_C"/>
    <property type="match status" value="1"/>
</dbReference>
<evidence type="ECO:0000256" key="1">
    <source>
        <dbReference type="ARBA" id="ARBA00022741"/>
    </source>
</evidence>
<dbReference type="GO" id="GO:0005524">
    <property type="term" value="F:ATP binding"/>
    <property type="evidence" value="ECO:0007669"/>
    <property type="project" value="UniProtKB-KW"/>
</dbReference>
<accession>A0A6P6Y4J4</accession>
<dbReference type="SUPFAM" id="SSF52540">
    <property type="entry name" value="P-loop containing nucleoside triphosphate hydrolases"/>
    <property type="match status" value="1"/>
</dbReference>
<dbReference type="KEGG" id="dpte:113794463"/>
<dbReference type="RefSeq" id="XP_027200383.1">
    <property type="nucleotide sequence ID" value="XM_027344582.1"/>
</dbReference>
<evidence type="ECO:0000256" key="3">
    <source>
        <dbReference type="SAM" id="Coils"/>
    </source>
</evidence>
<dbReference type="InterPro" id="IPR012340">
    <property type="entry name" value="NA-bd_OB-fold"/>
</dbReference>
<reference evidence="6" key="1">
    <citation type="submission" date="2025-08" db="UniProtKB">
        <authorList>
            <consortium name="RefSeq"/>
        </authorList>
    </citation>
    <scope>IDENTIFICATION</scope>
    <source>
        <strain evidence="6">Airmid</strain>
    </source>
</reference>
<feature type="coiled-coil region" evidence="3">
    <location>
        <begin position="13"/>
        <end position="54"/>
    </location>
</feature>
<dbReference type="Proteomes" id="UP000515146">
    <property type="component" value="Unplaced"/>
</dbReference>
<keyword evidence="3" id="KW-0175">Coiled coil</keyword>
<keyword evidence="5" id="KW-1185">Reference proteome</keyword>
<dbReference type="AlphaFoldDB" id="A0A6P6Y4J4"/>
<feature type="domain" description="Proteasomal ATPase second OB" evidence="4">
    <location>
        <begin position="58"/>
        <end position="113"/>
    </location>
</feature>
<keyword evidence="2" id="KW-0067">ATP-binding</keyword>
<dbReference type="InterPro" id="IPR032501">
    <property type="entry name" value="Prot_ATP_ID_OB_2nd"/>
</dbReference>
<protein>
    <submittedName>
        <fullName evidence="6">26S proteasome regulatory subunit 8-like</fullName>
    </submittedName>
</protein>
<dbReference type="InterPro" id="IPR027417">
    <property type="entry name" value="P-loop_NTPase"/>
</dbReference>
<evidence type="ECO:0000313" key="6">
    <source>
        <dbReference type="RefSeq" id="XP_027200383.1"/>
    </source>
</evidence>
<dbReference type="OrthoDB" id="9443236at2759"/>
<organism evidence="5 6">
    <name type="scientific">Dermatophagoides pteronyssinus</name>
    <name type="common">European house dust mite</name>
    <dbReference type="NCBI Taxonomy" id="6956"/>
    <lineage>
        <taxon>Eukaryota</taxon>
        <taxon>Metazoa</taxon>
        <taxon>Ecdysozoa</taxon>
        <taxon>Arthropoda</taxon>
        <taxon>Chelicerata</taxon>
        <taxon>Arachnida</taxon>
        <taxon>Acari</taxon>
        <taxon>Acariformes</taxon>
        <taxon>Sarcoptiformes</taxon>
        <taxon>Astigmata</taxon>
        <taxon>Psoroptidia</taxon>
        <taxon>Analgoidea</taxon>
        <taxon>Pyroglyphidae</taxon>
        <taxon>Dermatophagoidinae</taxon>
        <taxon>Dermatophagoides</taxon>
    </lineage>
</organism>
<dbReference type="PANTHER" id="PTHR23073">
    <property type="entry name" value="26S PROTEASOME REGULATORY SUBUNIT"/>
    <property type="match status" value="1"/>
</dbReference>
<sequence>MHSPIQQYFLHQIKKRNKELAALKHETLRLRAERDTINSRVKELKEEVDGLLEVACPVGEVVKALSKTRVLVKLNSDGRYIVELGPNVKIEDCTPNRRVALASDNYAIQRTLPMHTNPLISLMKVEKVPDSTYADIGGLEEQIKEVKEVIELSIKNPQIFERLGISQPKGAGMYALRERRVYITQDDFEMAVAKVMQHDAYKNVTLKKLFK</sequence>